<reference evidence="1 2" key="1">
    <citation type="journal article" date="2016" name="Genome Announc.">
        <title>Draft Genome Sequence of the Thermotolerant Cyanobacterium Desertifilum sp. IPPAS B-1220.</title>
        <authorList>
            <person name="Mironov K.S."/>
            <person name="Sinetova M.A."/>
            <person name="Bolatkhan K."/>
            <person name="Zayadan B.K."/>
            <person name="Ustinova V.V."/>
            <person name="Kupriyanova E.V."/>
            <person name="Skrypnik A.N."/>
            <person name="Gogoleva N.E."/>
            <person name="Gogolev Y.V."/>
            <person name="Los D.A."/>
        </authorList>
    </citation>
    <scope>NUCLEOTIDE SEQUENCE [LARGE SCALE GENOMIC DNA]</scope>
    <source>
        <strain evidence="1 2">IPPAS B-1220</strain>
    </source>
</reference>
<proteinExistence type="predicted"/>
<organism evidence="1 2">
    <name type="scientific">Desertifilum tharense IPPAS B-1220</name>
    <dbReference type="NCBI Taxonomy" id="1781255"/>
    <lineage>
        <taxon>Bacteria</taxon>
        <taxon>Bacillati</taxon>
        <taxon>Cyanobacteriota</taxon>
        <taxon>Cyanophyceae</taxon>
        <taxon>Desertifilales</taxon>
        <taxon>Desertifilaceae</taxon>
        <taxon>Desertifilum</taxon>
    </lineage>
</organism>
<accession>A0ACD5GRW7</accession>
<protein>
    <submittedName>
        <fullName evidence="1">Glycogen debranching N-terminal domain-containing protein</fullName>
    </submittedName>
</protein>
<dbReference type="EMBL" id="CP182909">
    <property type="protein sequence ID" value="XPM63452.1"/>
    <property type="molecule type" value="Genomic_DNA"/>
</dbReference>
<gene>
    <name evidence="1" type="ORF">BH720_029775</name>
</gene>
<name>A0ACD5GRW7_9CYAN</name>
<sequence length="51" mass="5696">MRISVGPPYLTINHGSTFLVTDLDGEIDSNSLQGLFTDDTRFLSHYGCYID</sequence>
<evidence type="ECO:0000313" key="1">
    <source>
        <dbReference type="EMBL" id="XPM63452.1"/>
    </source>
</evidence>
<keyword evidence="2" id="KW-1185">Reference proteome</keyword>
<dbReference type="Proteomes" id="UP000095472">
    <property type="component" value="Chromosome"/>
</dbReference>
<evidence type="ECO:0000313" key="2">
    <source>
        <dbReference type="Proteomes" id="UP000095472"/>
    </source>
</evidence>